<keyword evidence="2" id="KW-1185">Reference proteome</keyword>
<protein>
    <submittedName>
        <fullName evidence="1">Uncharacterized protein</fullName>
    </submittedName>
</protein>
<name>A0A2T6ZH09_TUBBO</name>
<dbReference type="Proteomes" id="UP000244722">
    <property type="component" value="Unassembled WGS sequence"/>
</dbReference>
<reference evidence="1 2" key="1">
    <citation type="submission" date="2017-04" db="EMBL/GenBank/DDBJ databases">
        <title>Draft genome sequence of Tuber borchii Vittad., a whitish edible truffle.</title>
        <authorList>
            <consortium name="DOE Joint Genome Institute"/>
            <person name="Murat C."/>
            <person name="Kuo A."/>
            <person name="Barry K.W."/>
            <person name="Clum A."/>
            <person name="Dockter R.B."/>
            <person name="Fauchery L."/>
            <person name="Iotti M."/>
            <person name="Kohler A."/>
            <person name="Labutti K."/>
            <person name="Lindquist E.A."/>
            <person name="Lipzen A."/>
            <person name="Ohm R.A."/>
            <person name="Wang M."/>
            <person name="Grigoriev I.V."/>
            <person name="Zambonelli A."/>
            <person name="Martin F.M."/>
        </authorList>
    </citation>
    <scope>NUCLEOTIDE SEQUENCE [LARGE SCALE GENOMIC DNA]</scope>
    <source>
        <strain evidence="1 2">Tbo3840</strain>
    </source>
</reference>
<sequence length="277" mass="31727">MFRLPVSTKFIPKPPNAYYRYLWVSPAAAKKNPPLRSIQQPVGHGQRTLYPKPSHGQAEERLNFVSVRQMLATAGQEAKIQGLTGEEVQEAKGKVYERIVEFLEGEGYPTKTNKNYREVRVDDLVFTVLIPVISMFRRKTRRNLRLRREKSIIAIDGEPGRNQEFVMIDIVGVDNRKFVFFVESKKSSLRLGEARKQRLLAMKEMGEMNGGGVVYGFVTTGEEWQMLRFEGTLFTQTDNFVALFPEMAKDKQRWMEEGSIIVDCIHATLRSGGFVVE</sequence>
<evidence type="ECO:0000313" key="1">
    <source>
        <dbReference type="EMBL" id="PUU74771.1"/>
    </source>
</evidence>
<comment type="caution">
    <text evidence="1">The sequence shown here is derived from an EMBL/GenBank/DDBJ whole genome shotgun (WGS) entry which is preliminary data.</text>
</comment>
<evidence type="ECO:0000313" key="2">
    <source>
        <dbReference type="Proteomes" id="UP000244722"/>
    </source>
</evidence>
<organism evidence="1 2">
    <name type="scientific">Tuber borchii</name>
    <name type="common">White truffle</name>
    <dbReference type="NCBI Taxonomy" id="42251"/>
    <lineage>
        <taxon>Eukaryota</taxon>
        <taxon>Fungi</taxon>
        <taxon>Dikarya</taxon>
        <taxon>Ascomycota</taxon>
        <taxon>Pezizomycotina</taxon>
        <taxon>Pezizomycetes</taxon>
        <taxon>Pezizales</taxon>
        <taxon>Tuberaceae</taxon>
        <taxon>Tuber</taxon>
    </lineage>
</organism>
<gene>
    <name evidence="1" type="ORF">B9Z19DRAFT_404525</name>
</gene>
<proteinExistence type="predicted"/>
<dbReference type="OrthoDB" id="5355583at2759"/>
<dbReference type="AlphaFoldDB" id="A0A2T6ZH09"/>
<dbReference type="EMBL" id="NESQ01000274">
    <property type="protein sequence ID" value="PUU74771.1"/>
    <property type="molecule type" value="Genomic_DNA"/>
</dbReference>
<accession>A0A2T6ZH09</accession>